<evidence type="ECO:0000256" key="3">
    <source>
        <dbReference type="ARBA" id="ARBA00022692"/>
    </source>
</evidence>
<feature type="disulfide bond" evidence="10">
    <location>
        <begin position="1904"/>
        <end position="1919"/>
    </location>
</feature>
<dbReference type="PROSITE" id="PS50287">
    <property type="entry name" value="SRCR_2"/>
    <property type="match status" value="1"/>
</dbReference>
<feature type="disulfide bond" evidence="10">
    <location>
        <begin position="1921"/>
        <end position="1933"/>
    </location>
</feature>
<feature type="region of interest" description="Disordered" evidence="12">
    <location>
        <begin position="1"/>
        <end position="101"/>
    </location>
</feature>
<feature type="compositionally biased region" description="Polar residues" evidence="12">
    <location>
        <begin position="317"/>
        <end position="341"/>
    </location>
</feature>
<dbReference type="GO" id="GO:0004252">
    <property type="term" value="F:serine-type endopeptidase activity"/>
    <property type="evidence" value="ECO:0007669"/>
    <property type="project" value="InterPro"/>
</dbReference>
<evidence type="ECO:0000256" key="8">
    <source>
        <dbReference type="ARBA" id="ARBA00023136"/>
    </source>
</evidence>
<dbReference type="PRINTS" id="PR00261">
    <property type="entry name" value="LDLRECEPTOR"/>
</dbReference>
<dbReference type="CDD" id="cd00112">
    <property type="entry name" value="LDLa"/>
    <property type="match status" value="5"/>
</dbReference>
<dbReference type="CDD" id="cd00190">
    <property type="entry name" value="Tryp_SPc"/>
    <property type="match status" value="1"/>
</dbReference>
<dbReference type="InterPro" id="IPR036055">
    <property type="entry name" value="LDL_receptor-like_sf"/>
</dbReference>
<keyword evidence="8 13" id="KW-0472">Membrane</keyword>
<dbReference type="Pfam" id="PF00057">
    <property type="entry name" value="Ldl_recept_a"/>
    <property type="match status" value="3"/>
</dbReference>
<proteinExistence type="predicted"/>
<dbReference type="GO" id="GO:0006508">
    <property type="term" value="P:proteolysis"/>
    <property type="evidence" value="ECO:0007669"/>
    <property type="project" value="UniProtKB-KW"/>
</dbReference>
<feature type="region of interest" description="Disordered" evidence="12">
    <location>
        <begin position="135"/>
        <end position="176"/>
    </location>
</feature>
<evidence type="ECO:0000256" key="5">
    <source>
        <dbReference type="ARBA" id="ARBA00022825"/>
    </source>
</evidence>
<feature type="region of interest" description="Disordered" evidence="12">
    <location>
        <begin position="2379"/>
        <end position="2400"/>
    </location>
</feature>
<dbReference type="SUPFAM" id="SSF56487">
    <property type="entry name" value="SRCR-like"/>
    <property type="match status" value="1"/>
</dbReference>
<dbReference type="SMART" id="SM00202">
    <property type="entry name" value="SR"/>
    <property type="match status" value="1"/>
</dbReference>
<keyword evidence="5" id="KW-0720">Serine protease</keyword>
<keyword evidence="2" id="KW-0645">Protease</keyword>
<dbReference type="InterPro" id="IPR000082">
    <property type="entry name" value="SEA_dom"/>
</dbReference>
<name>A0AAV2A2F2_9ARAC</name>
<evidence type="ECO:0000259" key="15">
    <source>
        <dbReference type="PROSITE" id="PS50240"/>
    </source>
</evidence>
<dbReference type="InterPro" id="IPR001190">
    <property type="entry name" value="SRCR"/>
</dbReference>
<dbReference type="Gene3D" id="2.40.10.10">
    <property type="entry name" value="Trypsin-like serine proteases"/>
    <property type="match status" value="3"/>
</dbReference>
<comment type="subcellular location">
    <subcellularLocation>
        <location evidence="1">Membrane</location>
        <topology evidence="1">Single-pass type II membrane protein</topology>
    </subcellularLocation>
</comment>
<dbReference type="PROSITE" id="PS50240">
    <property type="entry name" value="TRYPSIN_DOM"/>
    <property type="match status" value="2"/>
</dbReference>
<evidence type="ECO:0000313" key="17">
    <source>
        <dbReference type="EMBL" id="CAL1278231.1"/>
    </source>
</evidence>
<dbReference type="PANTHER" id="PTHR24252">
    <property type="entry name" value="ACROSIN-RELATED"/>
    <property type="match status" value="1"/>
</dbReference>
<dbReference type="InterPro" id="IPR002172">
    <property type="entry name" value="LDrepeatLR_classA_rpt"/>
</dbReference>
<feature type="disulfide bond" evidence="10">
    <location>
        <begin position="1940"/>
        <end position="1955"/>
    </location>
</feature>
<keyword evidence="7 13" id="KW-1133">Transmembrane helix</keyword>
<dbReference type="EMBL" id="CAXIEN010000110">
    <property type="protein sequence ID" value="CAL1278231.1"/>
    <property type="molecule type" value="Genomic_DNA"/>
</dbReference>
<dbReference type="InterPro" id="IPR043504">
    <property type="entry name" value="Peptidase_S1_PA_chymotrypsin"/>
</dbReference>
<gene>
    <name evidence="17" type="ORF">LARSCL_LOCUS9671</name>
</gene>
<sequence length="3229" mass="356924">MAEVNSTDHLVRSEKDTLANGYDNEGYHPPKEDGEEEPANDDERLRVGAPEPVPNGHAHEDTNGHVNGTAVIVLQEEDEEEGDTSTMDGHNSSQQKPLDTRLHHYIPVEDIDRKILNGSDVSIPEDAVISFSTGRVKVKKGGSSSPQSPRGDIPLETLPPSYGDQDETRSEKAGLEAELNKNGVWSSAEGYNYGNAESQFVVSEKLNGTNNKSSGEDVNLPVSNHRKCLSREGSDSSISEHKPTGEKLYFNSDDSRKACPNWKRLLICGAVTIVLSVVILMCVFAATGIIYTKNTKYESGHSLPSVDSIAHAGASWPRTSSSKVPQKSQVDASPSNATSTAAHEELETVSRAPSTVSLKVPLLNDSSHSQTIVPNALVGEFTIIDENFTYDLNDNTSRGYMVLANNLETELRRIFRENGARFETIKIISFRPGSIKVKFVVKWNSDQGIIRSDRASEILATDLRQKNNSFYNFIKVDINSIHFLDVFDECRIQKGGCSFDCLWNYDTLTKTCTCPRNNYLLSDGKSCAPIPETSSTSTTTTVSSSSQGFQFLSSEIYPVTESATTMSPSQSTSTLNPMTEVITTNKPITTLSNPPEEKMSSTEKSYRGIFETQELTTTEMPETASSATLPKSMSDLTTTENYIGSNFETEKSTESAYEVPFVVETTTIYSTEHTEETNVSKFLTEAPTSYSTSDTFTTGIEVISFITEKNESAFSFEEITVPSEGPVSITTEESTETKESITEFPFGRSQNDSTLKFHIAEPTTQVYTFGSKVDYTTELPVEEEETTTQSVPTTLSDTETIQESTYPSTYNPTESSLSTFNPVSHNPSTYNPTVRNPSTFNPTTYYPTSYNPSTYNPTVYNPQTYKPTTYIPTAYNPSIYNPTTYNPTAYNPSTYNPTVYNPTTYNPSTNNPTYNPTSYYPSTYNPTVYNPSAYNPTVYSPSVNNPKVTKPTIFVEEKATEYEVETTTDTLKIESGTKVTNPTTFNEEKAIKYGAETTITDTFKTELDSTVTSIVTYPSMNPDSSLTEDQTQPTTLNDNGRQSQTDSVTVNKTASYESTSSYDESSQHYPTASVVFVSNKTEPEGFNATEEISIETTTPFFIPFFNGTTGVKLDNFTDIYDNSSYFKEHDYVETDVTESETDTETNPQPTLNLTTELVTMPSLTAEKTSSAVNIFQEESTTSNLGTHNISEELTTLDDHTADFSSNRSATETVMMNKETINFAGESTHSPMAEFTTLPSVIVEKDADFSTDAKLSENVTSVGLNSESEFTSTFYNISTVIPKSTVTVPEFTETETTEEHLPNKQDIVTSPDYITAETTMPYATDIFISKTDTTGTELSSVHSILNVNDQSVSTKFDNAETTTYSHLSEKTTTMSTLEAFETTIEPVTTPVPVSKPKTDIPFPIERNLTYVTAIVDGGDFKKIVNLSIVPVVAGSHNLTRTTMMPSVSRTESTTARIVSPESFDTTFISAEIGTTAPTTTKESPSVTNKFDETADLTSIATIESDSNATLTSIKVFDGELETTARDLNVDTVLTTPSSNEFNTQSELPKEETTGTILTESETITVVSKSTSLIPNQHEIVTEPVKSHMDGTVATYTNHFTETSQATHYTETPFSYKNFEHDSNKESTMEFDKSPVTTVVNFNNETKDVNFTEIIDETTTPMSASNMNPDETEILNESEVTTMAPYIIDNSTVPTTVDTELDFNLTSSTNKSEENGTNEFGSFSPENFNATDGNYTFEDESGNYTTTGFDGLINETTTNATTGIVCRDDQFICVPLNICLNNTFMCDGIQDCPDGVDEFNCQDSCGLNFRCSNTSNMCIMTEAHCDGIWDCENGTDEENCTPLGCAKHEVMCLDHSKCIRPSDICDNKYDCKDRSDEVGCVERTTCESGGRFFCNDGLCIPWSLKCDGEFDCKDKEDEANCTCLNDEFQCNDGKCLKSSSRCDGHRDCHDGGDEMGCVKVDSQHIVTTYEPYSGTWALLCAEDFNLDDGHYLCQELGFGHALKTDKIHVSFNGTWMAMRRENLTDSSLWTERVAFVESCTSSLAAAVECQKFGCGEFSGLLHRRRKRDILGGSSSSSQWPFIGYTSTFSSNRGCLSEILTPIWLITSADCLLSISKEPFNGSDWYVRTNIGRDIEAGMAQNHEVLRIINHSHSSKFRSLVLRDYDVALIRLKHALVFVKDKIGAICPPEEQVPPGITCFSEVLGTQKPRAPPPTTLTINWLALQILDRKNCNSVVHYNNQINQRMLCTQSSEGHTICDNDEGTPLMCLTGINKWFLAGMLTYQRFCEVYSKHPAVFSNLYTMRKFIDQVTGQKQYEISYDSNMYVIVPPTTPSPTVPETTTLFTTTITTEMGPSTFSETVTGFETMNYTGTVTDITESDTLTTEPMEGSMTETTVEEPTTEENYTTVPSMNFTTLGSDMETTTIEPIEGIELKESLTVTDFERNLTTLSPFAFRVYQDSSTTPPPAMLDEMTTLKDQMESDNANTSNTESENFGQIFNASEITNETHGSMISIQPNVTFSEYSSNITETYASENKTEMLNESMATIIEELTNVTETSPVDLLATTIVPPIANSTISDISETTILSESRMPDMSLNNETVLKAPERLTLTTLPPVSEGEPIIGEAETETPPTAESSISENTSALIGISETTTHIPESSTSISKSARLELEPTAYTENPLFMNSTESKISDSTMEKPVTYFDSESITYTEKPTETSYTGTTRSTLKLEEHDGFTDNPHLMEETLTPAIETEIATTEFAAETTYTTEKPFSMNKTSLSIPDLEITTPASETGTLIFETEVETDGDLAIIAFNDSSGIVMEPLESIDDLGNLNNSKDYLTRSRKLDDSLGLPGIVYESPLTNNSESTIQTVTPTEESSTTYSDNLFASLVSPEKDSNFTNMMERLVPDNMRNETYSTLLPEVNKNDTMFEEEEITTLNPVTQLDKISVPYVNMTDGTQNYSMMEMLTDELMSTKQNFSKNNKDICGMWEHPVNTSNLNETKFYNEWPALGYLQGISETHMCAASLISSQFVITSLNCLTIRDSELNPDKWAFINGLYDEESLEEGQQNHLVSKIIPFANASTSVLFNEHNLAIVKLKDQVMASKYSQNICLPEEVYPGKECYAAGWSKSVSGDDQGKAFYSVPVDIIPQDECNSTASYSGLLLDSLICAIYNNETFPTCQMDFGSPLFCLNENGKWEIQGILNFPNPCDMVQPAVYDRITSVQDWVINTLIDDSS</sequence>
<protein>
    <submittedName>
        <fullName evidence="17">Uncharacterized protein</fullName>
    </submittedName>
</protein>
<comment type="caution">
    <text evidence="11">Lacks conserved residue(s) required for the propagation of feature annotation.</text>
</comment>
<feature type="transmembrane region" description="Helical" evidence="13">
    <location>
        <begin position="265"/>
        <end position="291"/>
    </location>
</feature>
<dbReference type="Proteomes" id="UP001497382">
    <property type="component" value="Unassembled WGS sequence"/>
</dbReference>
<feature type="compositionally biased region" description="Polar residues" evidence="12">
    <location>
        <begin position="789"/>
        <end position="835"/>
    </location>
</feature>
<keyword evidence="3 13" id="KW-0812">Transmembrane</keyword>
<evidence type="ECO:0000256" key="2">
    <source>
        <dbReference type="ARBA" id="ARBA00022670"/>
    </source>
</evidence>
<evidence type="ECO:0000256" key="10">
    <source>
        <dbReference type="PROSITE-ProRule" id="PRU00124"/>
    </source>
</evidence>
<keyword evidence="9 10" id="KW-1015">Disulfide bond</keyword>
<dbReference type="Pfam" id="PF01390">
    <property type="entry name" value="SEA"/>
    <property type="match status" value="1"/>
</dbReference>
<dbReference type="SUPFAM" id="SSF57424">
    <property type="entry name" value="LDL receptor-like module"/>
    <property type="match status" value="5"/>
</dbReference>
<evidence type="ECO:0000256" key="6">
    <source>
        <dbReference type="ARBA" id="ARBA00022968"/>
    </source>
</evidence>
<comment type="caution">
    <text evidence="17">The sequence shown here is derived from an EMBL/GenBank/DDBJ whole genome shotgun (WGS) entry which is preliminary data.</text>
</comment>
<dbReference type="SUPFAM" id="SSF50494">
    <property type="entry name" value="Trypsin-like serine proteases"/>
    <property type="match status" value="2"/>
</dbReference>
<feature type="compositionally biased region" description="Polar residues" evidence="12">
    <location>
        <begin position="1015"/>
        <end position="1054"/>
    </location>
</feature>
<feature type="region of interest" description="Disordered" evidence="12">
    <location>
        <begin position="1015"/>
        <end position="1068"/>
    </location>
</feature>
<feature type="region of interest" description="Disordered" evidence="12">
    <location>
        <begin position="314"/>
        <end position="349"/>
    </location>
</feature>
<dbReference type="InterPro" id="IPR001254">
    <property type="entry name" value="Trypsin_dom"/>
</dbReference>
<dbReference type="PANTHER" id="PTHR24252:SF7">
    <property type="entry name" value="HYALIN"/>
    <property type="match status" value="1"/>
</dbReference>
<feature type="domain" description="SEA" evidence="14">
    <location>
        <begin position="373"/>
        <end position="488"/>
    </location>
</feature>
<accession>A0AAV2A2F2</accession>
<dbReference type="PROSITE" id="PS50024">
    <property type="entry name" value="SEA"/>
    <property type="match status" value="1"/>
</dbReference>
<evidence type="ECO:0000256" key="11">
    <source>
        <dbReference type="PROSITE-ProRule" id="PRU00196"/>
    </source>
</evidence>
<evidence type="ECO:0000313" key="18">
    <source>
        <dbReference type="Proteomes" id="UP001497382"/>
    </source>
</evidence>
<evidence type="ECO:0000256" key="1">
    <source>
        <dbReference type="ARBA" id="ARBA00004606"/>
    </source>
</evidence>
<dbReference type="Gene3D" id="3.10.250.10">
    <property type="entry name" value="SRCR-like domain"/>
    <property type="match status" value="1"/>
</dbReference>
<feature type="disulfide bond" evidence="10">
    <location>
        <begin position="1928"/>
        <end position="1946"/>
    </location>
</feature>
<dbReference type="SUPFAM" id="SSF82671">
    <property type="entry name" value="SEA domain"/>
    <property type="match status" value="1"/>
</dbReference>
<feature type="compositionally biased region" description="Low complexity" evidence="12">
    <location>
        <begin position="1055"/>
        <end position="1064"/>
    </location>
</feature>
<evidence type="ECO:0000259" key="14">
    <source>
        <dbReference type="PROSITE" id="PS50024"/>
    </source>
</evidence>
<feature type="compositionally biased region" description="Low complexity" evidence="12">
    <location>
        <begin position="836"/>
        <end position="857"/>
    </location>
</feature>
<dbReference type="PROSITE" id="PS50068">
    <property type="entry name" value="LDLRA_2"/>
    <property type="match status" value="5"/>
</dbReference>
<dbReference type="InterPro" id="IPR009003">
    <property type="entry name" value="Peptidase_S1_PA"/>
</dbReference>
<feature type="compositionally biased region" description="Polar residues" evidence="12">
    <location>
        <begin position="84"/>
        <end position="97"/>
    </location>
</feature>
<organism evidence="17 18">
    <name type="scientific">Larinioides sclopetarius</name>
    <dbReference type="NCBI Taxonomy" id="280406"/>
    <lineage>
        <taxon>Eukaryota</taxon>
        <taxon>Metazoa</taxon>
        <taxon>Ecdysozoa</taxon>
        <taxon>Arthropoda</taxon>
        <taxon>Chelicerata</taxon>
        <taxon>Arachnida</taxon>
        <taxon>Araneae</taxon>
        <taxon>Araneomorphae</taxon>
        <taxon>Entelegynae</taxon>
        <taxon>Araneoidea</taxon>
        <taxon>Araneidae</taxon>
        <taxon>Larinioides</taxon>
    </lineage>
</organism>
<dbReference type="SMART" id="SM00192">
    <property type="entry name" value="LDLa"/>
    <property type="match status" value="5"/>
</dbReference>
<evidence type="ECO:0000256" key="7">
    <source>
        <dbReference type="ARBA" id="ARBA00022989"/>
    </source>
</evidence>
<evidence type="ECO:0000256" key="12">
    <source>
        <dbReference type="SAM" id="MobiDB-lite"/>
    </source>
</evidence>
<feature type="domain" description="Peptidase S1" evidence="15">
    <location>
        <begin position="2978"/>
        <end position="3225"/>
    </location>
</feature>
<feature type="disulfide bond" evidence="10">
    <location>
        <begin position="1863"/>
        <end position="1878"/>
    </location>
</feature>
<keyword evidence="4" id="KW-0378">Hydrolase</keyword>
<feature type="domain" description="SRCR" evidence="16">
    <location>
        <begin position="1926"/>
        <end position="2048"/>
    </location>
</feature>
<dbReference type="Pfam" id="PF00089">
    <property type="entry name" value="Trypsin"/>
    <property type="match status" value="2"/>
</dbReference>
<dbReference type="Gene3D" id="3.30.70.960">
    <property type="entry name" value="SEA domain"/>
    <property type="match status" value="1"/>
</dbReference>
<dbReference type="InterPro" id="IPR036364">
    <property type="entry name" value="SEA_dom_sf"/>
</dbReference>
<dbReference type="Gene3D" id="4.10.400.10">
    <property type="entry name" value="Low-density Lipoprotein Receptor"/>
    <property type="match status" value="5"/>
</dbReference>
<reference evidence="17 18" key="1">
    <citation type="submission" date="2024-04" db="EMBL/GenBank/DDBJ databases">
        <authorList>
            <person name="Rising A."/>
            <person name="Reimegard J."/>
            <person name="Sonavane S."/>
            <person name="Akerstrom W."/>
            <person name="Nylinder S."/>
            <person name="Hedman E."/>
            <person name="Kallberg Y."/>
        </authorList>
    </citation>
    <scope>NUCLEOTIDE SEQUENCE [LARGE SCALE GENOMIC DNA]</scope>
</reference>
<feature type="compositionally biased region" description="Basic and acidic residues" evidence="12">
    <location>
        <begin position="166"/>
        <end position="176"/>
    </location>
</feature>
<evidence type="ECO:0000256" key="9">
    <source>
        <dbReference type="ARBA" id="ARBA00023157"/>
    </source>
</evidence>
<evidence type="ECO:0000259" key="16">
    <source>
        <dbReference type="PROSITE" id="PS50287"/>
    </source>
</evidence>
<dbReference type="Gene3D" id="2.10.25.10">
    <property type="entry name" value="Laminin"/>
    <property type="match status" value="1"/>
</dbReference>
<evidence type="ECO:0000256" key="4">
    <source>
        <dbReference type="ARBA" id="ARBA00022801"/>
    </source>
</evidence>
<dbReference type="SMART" id="SM00020">
    <property type="entry name" value="Tryp_SPc"/>
    <property type="match status" value="2"/>
</dbReference>
<evidence type="ECO:0000256" key="13">
    <source>
        <dbReference type="SAM" id="Phobius"/>
    </source>
</evidence>
<dbReference type="GO" id="GO:0016020">
    <property type="term" value="C:membrane"/>
    <property type="evidence" value="ECO:0007669"/>
    <property type="project" value="UniProtKB-SubCell"/>
</dbReference>
<feature type="disulfide bond" evidence="10">
    <location>
        <begin position="1823"/>
        <end position="1838"/>
    </location>
</feature>
<feature type="domain" description="Peptidase S1" evidence="15">
    <location>
        <begin position="2067"/>
        <end position="2309"/>
    </location>
</feature>
<keyword evidence="6" id="KW-0735">Signal-anchor</keyword>
<feature type="disulfide bond" evidence="10">
    <location>
        <begin position="1784"/>
        <end position="1799"/>
    </location>
</feature>
<feature type="disulfide bond" evidence="10">
    <location>
        <begin position="1892"/>
        <end position="1910"/>
    </location>
</feature>
<keyword evidence="18" id="KW-1185">Reference proteome</keyword>
<dbReference type="InterPro" id="IPR036772">
    <property type="entry name" value="SRCR-like_dom_sf"/>
</dbReference>
<feature type="region of interest" description="Disordered" evidence="12">
    <location>
        <begin position="780"/>
        <end position="857"/>
    </location>
</feature>